<dbReference type="PANTHER" id="PTHR45737:SF6">
    <property type="entry name" value="VON WILLEBRAND FACTOR A DOMAIN-CONTAINING PROTEIN 5A"/>
    <property type="match status" value="1"/>
</dbReference>
<dbReference type="Pfam" id="PF13768">
    <property type="entry name" value="VWA_3"/>
    <property type="match status" value="1"/>
</dbReference>
<feature type="region of interest" description="Disordered" evidence="1">
    <location>
        <begin position="527"/>
        <end position="552"/>
    </location>
</feature>
<dbReference type="SMART" id="SM00609">
    <property type="entry name" value="VIT"/>
    <property type="match status" value="1"/>
</dbReference>
<dbReference type="Proteomes" id="UP000215902">
    <property type="component" value="Unassembled WGS sequence"/>
</dbReference>
<gene>
    <name evidence="4" type="ORF">BOX15_Mlig000860g1</name>
</gene>
<dbReference type="InterPro" id="IPR002035">
    <property type="entry name" value="VWF_A"/>
</dbReference>
<accession>A0A267GSE3</accession>
<protein>
    <recommendedName>
        <fullName evidence="6">VWFA domain-containing protein</fullName>
    </recommendedName>
</protein>
<proteinExistence type="predicted"/>
<evidence type="ECO:0000259" key="3">
    <source>
        <dbReference type="PROSITE" id="PS51468"/>
    </source>
</evidence>
<dbReference type="InterPro" id="IPR013694">
    <property type="entry name" value="VIT"/>
</dbReference>
<evidence type="ECO:0000313" key="5">
    <source>
        <dbReference type="Proteomes" id="UP000215902"/>
    </source>
</evidence>
<evidence type="ECO:0000256" key="1">
    <source>
        <dbReference type="SAM" id="MobiDB-lite"/>
    </source>
</evidence>
<feature type="region of interest" description="Disordered" evidence="1">
    <location>
        <begin position="675"/>
        <end position="705"/>
    </location>
</feature>
<dbReference type="STRING" id="282301.A0A267GSE3"/>
<reference evidence="4 5" key="1">
    <citation type="submission" date="2017-06" db="EMBL/GenBank/DDBJ databases">
        <title>A platform for efficient transgenesis in Macrostomum lignano, a flatworm model organism for stem cell research.</title>
        <authorList>
            <person name="Berezikov E."/>
        </authorList>
    </citation>
    <scope>NUCLEOTIDE SEQUENCE [LARGE SCALE GENOMIC DNA]</scope>
    <source>
        <strain evidence="4">DV1</strain>
        <tissue evidence="4">Whole organism</tissue>
    </source>
</reference>
<feature type="compositionally biased region" description="Low complexity" evidence="1">
    <location>
        <begin position="682"/>
        <end position="705"/>
    </location>
</feature>
<dbReference type="AlphaFoldDB" id="A0A267GSE3"/>
<feature type="domain" description="VWFA" evidence="2">
    <location>
        <begin position="277"/>
        <end position="449"/>
    </location>
</feature>
<dbReference type="PROSITE" id="PS50234">
    <property type="entry name" value="VWFA"/>
    <property type="match status" value="1"/>
</dbReference>
<keyword evidence="5" id="KW-1185">Reference proteome</keyword>
<dbReference type="SMART" id="SM00327">
    <property type="entry name" value="VWA"/>
    <property type="match status" value="1"/>
</dbReference>
<evidence type="ECO:0000259" key="2">
    <source>
        <dbReference type="PROSITE" id="PS50234"/>
    </source>
</evidence>
<evidence type="ECO:0008006" key="6">
    <source>
        <dbReference type="Google" id="ProtNLM"/>
    </source>
</evidence>
<dbReference type="PANTHER" id="PTHR45737">
    <property type="entry name" value="VON WILLEBRAND FACTOR A DOMAIN-CONTAINING PROTEIN 5A"/>
    <property type="match status" value="1"/>
</dbReference>
<name>A0A267GSE3_9PLAT</name>
<sequence length="816" mass="87864">MSEWIKCESSKSLDFLSSSVFVSVSGWLADSAYSLTYENRTKETLNDVRFVFPVDDSSAVYRLQAELNGRTIECECREKSEAESAYRTAVEQGLSAAFAAESDDTSDLMNFYLGNVSPGGQVNIRMRSLVALESPERWMASLTIPRVLVPRYRPEDKPSKLVEAEAAATAGVAAPWLAELQLRGCVSGDGSAQLRRLRCSQGQLLWQPGQTEFSVTKLKPDCDIELTVEFEAPPSGASVLREAGEDGDAELFRHEAVALTAFFDDSQLQSATEKPKEFVIVVDRSGSMGGDKITAAKEALLLFLKSLPRGCHFNVVSFGSSFDKLFSSSQPYSESNLKEALRLQERMGADMGGTEILKPLQWVFDNRSKQCHTQVILLTDGEVSNVDQVKDLVLKCCSDGSGSRAFAIGIGQGASTSLVKGVARVGRGRADFVRGGDSGQLRRSVIGLLKAAQLPCVEDLQLSACTPDGASALLGTVPSDLKTAPMTPLSAFLLLRPEAADQSVAITVRATVGGRDVTIVCDAEPPTQLEKSSAAAPEETSKPKASGAADEARTDSLLVHRAAARLQLKEWADENSVGQQTRNIVALSLAANIISSCTAFVGIDRESENPEGVFIVPIKEEEVRNYCLASCGLADGGGFFMPSRCSPRAFKSAASTRSKSFFNFRLPSFNLFGRKSKKSSNMKRSTTTDSSASASSSRATGDSKSCSVGDAVLRIADNQQFDGRWKLSSELLGLLSLAKSDVEAAKPDGVPLDAWFTALVCAHLKSRMQNRRTEWEFLVAKATEYLKSSCSSDFEQLMTKANSLIDGNSATSASGN</sequence>
<evidence type="ECO:0000313" key="4">
    <source>
        <dbReference type="EMBL" id="PAA88354.1"/>
    </source>
</evidence>
<dbReference type="Pfam" id="PF08487">
    <property type="entry name" value="VIT"/>
    <property type="match status" value="1"/>
</dbReference>
<dbReference type="EMBL" id="NIVC01000195">
    <property type="protein sequence ID" value="PAA88354.1"/>
    <property type="molecule type" value="Genomic_DNA"/>
</dbReference>
<dbReference type="InterPro" id="IPR036465">
    <property type="entry name" value="vWFA_dom_sf"/>
</dbReference>
<dbReference type="SUPFAM" id="SSF53300">
    <property type="entry name" value="vWA-like"/>
    <property type="match status" value="1"/>
</dbReference>
<organism evidence="4 5">
    <name type="scientific">Macrostomum lignano</name>
    <dbReference type="NCBI Taxonomy" id="282301"/>
    <lineage>
        <taxon>Eukaryota</taxon>
        <taxon>Metazoa</taxon>
        <taxon>Spiralia</taxon>
        <taxon>Lophotrochozoa</taxon>
        <taxon>Platyhelminthes</taxon>
        <taxon>Rhabditophora</taxon>
        <taxon>Macrostomorpha</taxon>
        <taxon>Macrostomida</taxon>
        <taxon>Macrostomidae</taxon>
        <taxon>Macrostomum</taxon>
    </lineage>
</organism>
<dbReference type="PROSITE" id="PS51468">
    <property type="entry name" value="VIT"/>
    <property type="match status" value="1"/>
</dbReference>
<dbReference type="Gene3D" id="3.40.50.410">
    <property type="entry name" value="von Willebrand factor, type A domain"/>
    <property type="match status" value="1"/>
</dbReference>
<dbReference type="OrthoDB" id="1729737at2759"/>
<feature type="domain" description="VIT" evidence="3">
    <location>
        <begin position="1"/>
        <end position="130"/>
    </location>
</feature>
<comment type="caution">
    <text evidence="4">The sequence shown here is derived from an EMBL/GenBank/DDBJ whole genome shotgun (WGS) entry which is preliminary data.</text>
</comment>